<dbReference type="SUPFAM" id="SSF56281">
    <property type="entry name" value="Metallo-hydrolase/oxidoreductase"/>
    <property type="match status" value="1"/>
</dbReference>
<dbReference type="Pfam" id="PF13483">
    <property type="entry name" value="Lactamase_B_3"/>
    <property type="match status" value="1"/>
</dbReference>
<sequence>MLMASSLAFHMAFRPPSMTINRAVPPDHPLLSFSSSRRRHRRLSFLPSKCHALRASSSSVSSVNPGATEDSIMLTYLEGNSWLWNFEGVKALVDPILVGNLDFGVPWLYDASKKVLTSFRIEDVPELDCLLITQSLDDHCHIKTLKPLAEMFPDLPVFSTPNAEFILSPLFKNVSSELRNDPLTYSVIVNT</sequence>
<dbReference type="OrthoDB" id="332863at2759"/>
<dbReference type="Gene3D" id="3.60.15.10">
    <property type="entry name" value="Ribonuclease Z/Hydroxyacylglutathione hydrolase-like"/>
    <property type="match status" value="1"/>
</dbReference>
<organism evidence="1 2">
    <name type="scientific">Apostasia shenzhenica</name>
    <dbReference type="NCBI Taxonomy" id="1088818"/>
    <lineage>
        <taxon>Eukaryota</taxon>
        <taxon>Viridiplantae</taxon>
        <taxon>Streptophyta</taxon>
        <taxon>Embryophyta</taxon>
        <taxon>Tracheophyta</taxon>
        <taxon>Spermatophyta</taxon>
        <taxon>Magnoliopsida</taxon>
        <taxon>Liliopsida</taxon>
        <taxon>Asparagales</taxon>
        <taxon>Orchidaceae</taxon>
        <taxon>Apostasioideae</taxon>
        <taxon>Apostasia</taxon>
    </lineage>
</organism>
<evidence type="ECO:0008006" key="3">
    <source>
        <dbReference type="Google" id="ProtNLM"/>
    </source>
</evidence>
<accession>A0A2I0APS6</accession>
<dbReference type="InterPro" id="IPR036866">
    <property type="entry name" value="RibonucZ/Hydroxyglut_hydro"/>
</dbReference>
<dbReference type="PANTHER" id="PTHR36142:SF2">
    <property type="entry name" value="METALLO-HYDROLASE_OXIDOREDUCTASE SUPERFAMILY PROTEIN"/>
    <property type="match status" value="1"/>
</dbReference>
<protein>
    <recommendedName>
        <fullName evidence="3">Metallo-beta-lactamase domain-containing protein</fullName>
    </recommendedName>
</protein>
<dbReference type="PANTHER" id="PTHR36142">
    <property type="entry name" value="METALLO-HYDROLASE/OXIDOREDUCTASE SUPERFAMILY PROTEIN"/>
    <property type="match status" value="1"/>
</dbReference>
<evidence type="ECO:0000313" key="1">
    <source>
        <dbReference type="EMBL" id="PKA57534.1"/>
    </source>
</evidence>
<keyword evidence="2" id="KW-1185">Reference proteome</keyword>
<name>A0A2I0APS6_9ASPA</name>
<dbReference type="AlphaFoldDB" id="A0A2I0APS6"/>
<dbReference type="Proteomes" id="UP000236161">
    <property type="component" value="Unassembled WGS sequence"/>
</dbReference>
<reference evidence="1 2" key="1">
    <citation type="journal article" date="2017" name="Nature">
        <title>The Apostasia genome and the evolution of orchids.</title>
        <authorList>
            <person name="Zhang G.Q."/>
            <person name="Liu K.W."/>
            <person name="Li Z."/>
            <person name="Lohaus R."/>
            <person name="Hsiao Y.Y."/>
            <person name="Niu S.C."/>
            <person name="Wang J.Y."/>
            <person name="Lin Y.C."/>
            <person name="Xu Q."/>
            <person name="Chen L.J."/>
            <person name="Yoshida K."/>
            <person name="Fujiwara S."/>
            <person name="Wang Z.W."/>
            <person name="Zhang Y.Q."/>
            <person name="Mitsuda N."/>
            <person name="Wang M."/>
            <person name="Liu G.H."/>
            <person name="Pecoraro L."/>
            <person name="Huang H.X."/>
            <person name="Xiao X.J."/>
            <person name="Lin M."/>
            <person name="Wu X.Y."/>
            <person name="Wu W.L."/>
            <person name="Chen Y.Y."/>
            <person name="Chang S.B."/>
            <person name="Sakamoto S."/>
            <person name="Ohme-Takagi M."/>
            <person name="Yagi M."/>
            <person name="Zeng S.J."/>
            <person name="Shen C.Y."/>
            <person name="Yeh C.M."/>
            <person name="Luo Y.B."/>
            <person name="Tsai W.C."/>
            <person name="Van de Peer Y."/>
            <person name="Liu Z.J."/>
        </authorList>
    </citation>
    <scope>NUCLEOTIDE SEQUENCE [LARGE SCALE GENOMIC DNA]</scope>
    <source>
        <strain evidence="2">cv. Shenzhen</strain>
        <tissue evidence="1">Stem</tissue>
    </source>
</reference>
<evidence type="ECO:0000313" key="2">
    <source>
        <dbReference type="Proteomes" id="UP000236161"/>
    </source>
</evidence>
<dbReference type="STRING" id="1088818.A0A2I0APS6"/>
<proteinExistence type="predicted"/>
<dbReference type="EMBL" id="KZ451964">
    <property type="protein sequence ID" value="PKA57534.1"/>
    <property type="molecule type" value="Genomic_DNA"/>
</dbReference>
<gene>
    <name evidence="1" type="ORF">AXF42_Ash020078</name>
</gene>